<dbReference type="OrthoDB" id="9807041at2"/>
<reference evidence="5" key="1">
    <citation type="submission" date="2016-04" db="EMBL/GenBank/DDBJ databases">
        <authorList>
            <person name="Chen L."/>
            <person name="Zhuang W."/>
            <person name="Wang G."/>
        </authorList>
    </citation>
    <scope>NUCLEOTIDE SEQUENCE [LARGE SCALE GENOMIC DNA]</scope>
    <source>
        <strain evidence="5">17621</strain>
    </source>
</reference>
<feature type="domain" description="SGNH hydrolase-type esterase" evidence="3">
    <location>
        <begin position="29"/>
        <end position="196"/>
    </location>
</feature>
<dbReference type="Pfam" id="PF13472">
    <property type="entry name" value="Lipase_GDSL_2"/>
    <property type="match status" value="1"/>
</dbReference>
<dbReference type="AlphaFoldDB" id="A0A1V9E9S0"/>
<dbReference type="GO" id="GO:0016788">
    <property type="term" value="F:hydrolase activity, acting on ester bonds"/>
    <property type="evidence" value="ECO:0007669"/>
    <property type="project" value="UniProtKB-ARBA"/>
</dbReference>
<sequence length="253" mass="28805">MKKSLLLLLFGIALLSFTKHRKKVNIFSIGDSTMCDFSEKYLSQFGGPDYPIRGWMQMAPQFFTGDVAIHNAAQSGRSTKSFRDEGWWKKVIDSVQPDDYVFIMFGANDQKPDSARHTDPATTYRQNLMNYVNETRAKGAHPILFTSIVRRIFDKNGKLTDTFGDYIDTVRAVAKEMNVPLVDLYKKTWDLVQSYGPEDSKKLFLYIQPGLFTKLPDGKKDNTHLNMEGATKVAELAVQGIKELELPLARYIK</sequence>
<dbReference type="PANTHER" id="PTHR43695:SF1">
    <property type="entry name" value="RHAMNOGALACTURONAN ACETYLESTERASE"/>
    <property type="match status" value="1"/>
</dbReference>
<evidence type="ECO:0000259" key="3">
    <source>
        <dbReference type="Pfam" id="PF13472"/>
    </source>
</evidence>
<name>A0A1V9E9S0_9BACT</name>
<evidence type="ECO:0000256" key="1">
    <source>
        <dbReference type="ARBA" id="ARBA00008668"/>
    </source>
</evidence>
<evidence type="ECO:0000256" key="2">
    <source>
        <dbReference type="ARBA" id="ARBA00022801"/>
    </source>
</evidence>
<accession>A0A1V9E9S0</accession>
<evidence type="ECO:0000313" key="5">
    <source>
        <dbReference type="Proteomes" id="UP000192610"/>
    </source>
</evidence>
<dbReference type="InterPro" id="IPR037459">
    <property type="entry name" value="RhgT-like"/>
</dbReference>
<dbReference type="EMBL" id="LVXG01000056">
    <property type="protein sequence ID" value="OQP42724.1"/>
    <property type="molecule type" value="Genomic_DNA"/>
</dbReference>
<protein>
    <submittedName>
        <fullName evidence="4">Rhamnogalacturonan acetylesterase</fullName>
    </submittedName>
</protein>
<dbReference type="RefSeq" id="WP_081203139.1">
    <property type="nucleotide sequence ID" value="NZ_FOCZ01000005.1"/>
</dbReference>
<dbReference type="PANTHER" id="PTHR43695">
    <property type="entry name" value="PUTATIVE (AFU_ORTHOLOGUE AFUA_2G17250)-RELATED"/>
    <property type="match status" value="1"/>
</dbReference>
<organism evidence="4 5">
    <name type="scientific">Niastella yeongjuensis</name>
    <dbReference type="NCBI Taxonomy" id="354355"/>
    <lineage>
        <taxon>Bacteria</taxon>
        <taxon>Pseudomonadati</taxon>
        <taxon>Bacteroidota</taxon>
        <taxon>Chitinophagia</taxon>
        <taxon>Chitinophagales</taxon>
        <taxon>Chitinophagaceae</taxon>
        <taxon>Niastella</taxon>
    </lineage>
</organism>
<dbReference type="Proteomes" id="UP000192610">
    <property type="component" value="Unassembled WGS sequence"/>
</dbReference>
<comment type="similarity">
    <text evidence="1">Belongs to the 'GDSL' lipolytic enzyme family.</text>
</comment>
<dbReference type="STRING" id="354355.SAMN05660816_02906"/>
<dbReference type="InterPro" id="IPR036514">
    <property type="entry name" value="SGNH_hydro_sf"/>
</dbReference>
<comment type="caution">
    <text evidence="4">The sequence shown here is derived from an EMBL/GenBank/DDBJ whole genome shotgun (WGS) entry which is preliminary data.</text>
</comment>
<dbReference type="Gene3D" id="3.40.50.1110">
    <property type="entry name" value="SGNH hydrolase"/>
    <property type="match status" value="1"/>
</dbReference>
<dbReference type="SUPFAM" id="SSF52266">
    <property type="entry name" value="SGNH hydrolase"/>
    <property type="match status" value="1"/>
</dbReference>
<proteinExistence type="inferred from homology"/>
<keyword evidence="2" id="KW-0378">Hydrolase</keyword>
<keyword evidence="5" id="KW-1185">Reference proteome</keyword>
<dbReference type="CDD" id="cd01821">
    <property type="entry name" value="Rhamnogalacturan_acetylesterase_like"/>
    <property type="match status" value="1"/>
</dbReference>
<gene>
    <name evidence="4" type="ORF">A4H97_11195</name>
</gene>
<dbReference type="InterPro" id="IPR013830">
    <property type="entry name" value="SGNH_hydro"/>
</dbReference>
<evidence type="ECO:0000313" key="4">
    <source>
        <dbReference type="EMBL" id="OQP42724.1"/>
    </source>
</evidence>